<accession>A0ABP2F6F2</accession>
<dbReference type="InterPro" id="IPR044862">
    <property type="entry name" value="Pro_4_hyd_alph_FE2OG_OXY"/>
</dbReference>
<feature type="region of interest" description="Disordered" evidence="2">
    <location>
        <begin position="1"/>
        <end position="21"/>
    </location>
</feature>
<reference evidence="5" key="1">
    <citation type="journal article" date="2015" name="PLoS Genet.">
        <title>The dynamic genome and transcriptome of the human fungal pathogen Blastomyces and close relative Emmonsia.</title>
        <authorList>
            <person name="Munoz J.F."/>
            <person name="Gauthier G.M."/>
            <person name="Desjardins C.A."/>
            <person name="Gallo J.E."/>
            <person name="Holder J."/>
            <person name="Sullivan T.D."/>
            <person name="Marty A.J."/>
            <person name="Carmen J.C."/>
            <person name="Chen Z."/>
            <person name="Ding L."/>
            <person name="Gujja S."/>
            <person name="Magrini V."/>
            <person name="Misas E."/>
            <person name="Mitreva M."/>
            <person name="Priest M."/>
            <person name="Saif S."/>
            <person name="Whiston E.A."/>
            <person name="Young S."/>
            <person name="Zeng Q."/>
            <person name="Goldman W.E."/>
            <person name="Mardis E.R."/>
            <person name="Taylor J.W."/>
            <person name="McEwen J.G."/>
            <person name="Clay O.K."/>
            <person name="Klein B.S."/>
            <person name="Cuomo C.A."/>
        </authorList>
    </citation>
    <scope>NUCLEOTIDE SEQUENCE [LARGE SCALE GENOMIC DNA]</scope>
    <source>
        <strain evidence="5">ER-3 / ATCC MYA-2586</strain>
    </source>
</reference>
<evidence type="ECO:0000256" key="2">
    <source>
        <dbReference type="SAM" id="MobiDB-lite"/>
    </source>
</evidence>
<name>A0ABP2F6F2_AJEDR</name>
<dbReference type="Proteomes" id="UP000002039">
    <property type="component" value="Unassembled WGS sequence"/>
</dbReference>
<gene>
    <name evidence="4" type="ORF">BDCG_07053</name>
</gene>
<evidence type="ECO:0000259" key="3">
    <source>
        <dbReference type="PROSITE" id="PS51471"/>
    </source>
</evidence>
<dbReference type="Gene3D" id="2.60.120.620">
    <property type="entry name" value="q2cbj1_9rhob like domain"/>
    <property type="match status" value="1"/>
</dbReference>
<evidence type="ECO:0000313" key="4">
    <source>
        <dbReference type="EMBL" id="EEQ91933.2"/>
    </source>
</evidence>
<dbReference type="PANTHER" id="PTHR33099:SF7">
    <property type="entry name" value="MYND-TYPE DOMAIN-CONTAINING PROTEIN"/>
    <property type="match status" value="1"/>
</dbReference>
<evidence type="ECO:0000256" key="1">
    <source>
        <dbReference type="RuleBase" id="RU003682"/>
    </source>
</evidence>
<dbReference type="GeneID" id="69028845"/>
<keyword evidence="5" id="KW-1185">Reference proteome</keyword>
<keyword evidence="1" id="KW-0479">Metal-binding</keyword>
<evidence type="ECO:0000313" key="5">
    <source>
        <dbReference type="Proteomes" id="UP000002039"/>
    </source>
</evidence>
<proteinExistence type="inferred from homology"/>
<organism evidence="4 5">
    <name type="scientific">Ajellomyces dermatitidis (strain ER-3 / ATCC MYA-2586)</name>
    <name type="common">Blastomyces dermatitidis</name>
    <dbReference type="NCBI Taxonomy" id="559297"/>
    <lineage>
        <taxon>Eukaryota</taxon>
        <taxon>Fungi</taxon>
        <taxon>Dikarya</taxon>
        <taxon>Ascomycota</taxon>
        <taxon>Pezizomycotina</taxon>
        <taxon>Eurotiomycetes</taxon>
        <taxon>Eurotiomycetidae</taxon>
        <taxon>Onygenales</taxon>
        <taxon>Ajellomycetaceae</taxon>
        <taxon>Blastomyces</taxon>
    </lineage>
</organism>
<keyword evidence="1" id="KW-0408">Iron</keyword>
<dbReference type="PANTHER" id="PTHR33099">
    <property type="entry name" value="FE2OG DIOXYGENASE DOMAIN-CONTAINING PROTEIN"/>
    <property type="match status" value="1"/>
</dbReference>
<feature type="compositionally biased region" description="Polar residues" evidence="2">
    <location>
        <begin position="1"/>
        <end position="17"/>
    </location>
</feature>
<keyword evidence="1" id="KW-0560">Oxidoreductase</keyword>
<dbReference type="InterPro" id="IPR005123">
    <property type="entry name" value="Oxoglu/Fe-dep_dioxygenase_dom"/>
</dbReference>
<comment type="similarity">
    <text evidence="1">Belongs to the iron/ascorbate-dependent oxidoreductase family.</text>
</comment>
<dbReference type="Pfam" id="PF13640">
    <property type="entry name" value="2OG-FeII_Oxy_3"/>
    <property type="match status" value="1"/>
</dbReference>
<dbReference type="RefSeq" id="XP_045278374.1">
    <property type="nucleotide sequence ID" value="XM_045422818.1"/>
</dbReference>
<protein>
    <recommendedName>
        <fullName evidence="3">Fe2OG dioxygenase domain-containing protein</fullName>
    </recommendedName>
</protein>
<dbReference type="PROSITE" id="PS51471">
    <property type="entry name" value="FE2OG_OXY"/>
    <property type="match status" value="1"/>
</dbReference>
<feature type="domain" description="Fe2OG dioxygenase" evidence="3">
    <location>
        <begin position="160"/>
        <end position="258"/>
    </location>
</feature>
<dbReference type="EMBL" id="EQ999980">
    <property type="protein sequence ID" value="EEQ91933.2"/>
    <property type="molecule type" value="Genomic_DNA"/>
</dbReference>
<sequence>MSETSNAEISGAASSPRASEAVNSDEALKALQEVLHASAKKAVFTIGGKIDSTSQGVFPITIRWNPGDASNNTGRMVSLPVSEDTVLQSSFCQLVKECEPATFGKGDKDILDEEYRKAGKMDTENFSTNFTPYEYGVVDMIVQALAYSRVKSKTNYRGIRAQLYKLNVYSGPAGKFKAHVDTPRSELQMGSLVVCLPHPHQGGQLAVRHQGREVIYDWGPECDSQVQWAAFFSDCEHEVLEVTEGHRVTLTYNLFWTLHGPASMSENFDAIDQKSLVFYSAFDKLVRCADFLPKGGTVGFICTHAYPHSARASHDHLPNNLKGIDMLVYQTFKCFDEDAMFSAMLDPRYIDRELSSSYLAGRDRRLQYLENNAEGYDDPDPGEVYYRRNVTWINSTPGQKVHREPAAVFLTYGNEAGLGIYYSNAVITAEIIPFSERQ</sequence>